<dbReference type="InterPro" id="IPR050218">
    <property type="entry name" value="LptD"/>
</dbReference>
<dbReference type="InterPro" id="IPR045659">
    <property type="entry name" value="LptD_2"/>
</dbReference>
<evidence type="ECO:0000313" key="3">
    <source>
        <dbReference type="EMBL" id="TNJ35941.1"/>
    </source>
</evidence>
<evidence type="ECO:0000256" key="1">
    <source>
        <dbReference type="SAM" id="SignalP"/>
    </source>
</evidence>
<feature type="signal peptide" evidence="1">
    <location>
        <begin position="1"/>
        <end position="22"/>
    </location>
</feature>
<proteinExistence type="predicted"/>
<dbReference type="GO" id="GO:1990351">
    <property type="term" value="C:transporter complex"/>
    <property type="evidence" value="ECO:0007669"/>
    <property type="project" value="TreeGrafter"/>
</dbReference>
<name>A0A5C4RZ50_PROVB</name>
<protein>
    <submittedName>
        <fullName evidence="3">LPS-assembly protein LptD</fullName>
    </submittedName>
</protein>
<dbReference type="RefSeq" id="WP_068867592.1">
    <property type="nucleotide sequence ID" value="NZ_VDCI01000010.1"/>
</dbReference>
<organism evidence="3 4">
    <name type="scientific">Prosthecochloris vibrioformis</name>
    <name type="common">Chlorobium vibrioforme</name>
    <dbReference type="NCBI Taxonomy" id="1098"/>
    <lineage>
        <taxon>Bacteria</taxon>
        <taxon>Pseudomonadati</taxon>
        <taxon>Chlorobiota</taxon>
        <taxon>Chlorobiia</taxon>
        <taxon>Chlorobiales</taxon>
        <taxon>Chlorobiaceae</taxon>
        <taxon>Prosthecochloris</taxon>
    </lineage>
</organism>
<reference evidence="3 4" key="1">
    <citation type="submission" date="2019-05" db="EMBL/GenBank/DDBJ databases">
        <title>Draft Whole-Genome sequence of the green sulfur bacterium Prosthecochloris vibrioformis DSM 260.</title>
        <authorList>
            <person name="Meyer T.E."/>
            <person name="Kyndt J.A."/>
        </authorList>
    </citation>
    <scope>NUCLEOTIDE SEQUENCE [LARGE SCALE GENOMIC DNA]</scope>
    <source>
        <strain evidence="3 4">DSM 260</strain>
    </source>
</reference>
<dbReference type="PANTHER" id="PTHR30189">
    <property type="entry name" value="LPS-ASSEMBLY PROTEIN"/>
    <property type="match status" value="1"/>
</dbReference>
<sequence length="868" mass="97927">MGKTVLSFLPLSLFLGLVPAFAADEASPPTLESGLESTVHFAARDSLVYDIDERNMKLWGKASVSNEDMTVEGPEIHIDYPTSSLHALPLAGASGELVELPSFSDRKESFDAEEIRYDFSTREGWTTNIESEDEDGYYRGAQVDRLASGALKVKDAYFTTCPKENPDFWFYSPNMTIYPKDRLVASPLIMYIRPVVFSRPLPPVPLIPMPYMVVSLKRDRSSGVLLPTPGWEGERGFTMSGLGYFWAMSDYADLRMEGDLSANDSWRLGSRFRYKQRYGFEGTIEGEFERYLREGADTPDENNWFIGMSHHQDFDPTTRLDVDVLYQGGERYYDIHSVNGATIINDQASSYASFSKTWDEGQKSLTVDYQANQDLKDDDLTQTLTTTWYQSRTYPFSASDGWLSKLSITPSGSVRVYDADIDDAEQRTYTGNLGLKAAYLQKFAPGYTANFSQGVYLEGQLDDQDLYGTRRGGKIELPFDIQSTLFRYLNLSANVTFDNYFVDGSQIKYYEDGSLVTTYTSSGEQFSTYGIGLEAKTRLYGTLRSGFLDNLFGMEAFRHTFVPTVTFDWNPDFRGEGYDYYATYMQDGAAVRYNRFGSAVYNVIPEEQRRVGLHLQNLFHAKFRGDNSGDGNVVQLMRFDASSSYNFAADSLQLAPLVLSASSNALSPNFLLSAGATYDFYSYDRETGEAIDTFSIDDGGPLLRFIKGFLNMSLSFQGNLRSAQPVAASYFKEGEEEDNRLASIATERFRKSSRPGSLLPWQLRTSLYLYSSKENPTEPATTSALLNSSARVSLNDIWQLGFTTGYDIREHEMVFPLIDLYGDFKCWEVGFEWVPSGEYQSYFFSIGIKSPHLKDLRFTQRGYLGGRS</sequence>
<feature type="domain" description="LPS-assembly protein LptD central" evidence="2">
    <location>
        <begin position="203"/>
        <end position="681"/>
    </location>
</feature>
<dbReference type="AlphaFoldDB" id="A0A5C4RZ50"/>
<comment type="caution">
    <text evidence="3">The sequence shown here is derived from an EMBL/GenBank/DDBJ whole genome shotgun (WGS) entry which is preliminary data.</text>
</comment>
<dbReference type="GO" id="GO:0009279">
    <property type="term" value="C:cell outer membrane"/>
    <property type="evidence" value="ECO:0007669"/>
    <property type="project" value="TreeGrafter"/>
</dbReference>
<keyword evidence="4" id="KW-1185">Reference proteome</keyword>
<dbReference type="Pfam" id="PF19838">
    <property type="entry name" value="LptD_2"/>
    <property type="match status" value="1"/>
</dbReference>
<dbReference type="Proteomes" id="UP000309544">
    <property type="component" value="Unassembled WGS sequence"/>
</dbReference>
<accession>A0A5C4RZ50</accession>
<dbReference type="EMBL" id="VDCI01000010">
    <property type="protein sequence ID" value="TNJ35941.1"/>
    <property type="molecule type" value="Genomic_DNA"/>
</dbReference>
<dbReference type="PANTHER" id="PTHR30189:SF1">
    <property type="entry name" value="LPS-ASSEMBLY PROTEIN LPTD"/>
    <property type="match status" value="1"/>
</dbReference>
<evidence type="ECO:0000313" key="4">
    <source>
        <dbReference type="Proteomes" id="UP000309544"/>
    </source>
</evidence>
<feature type="chain" id="PRO_5022686611" evidence="1">
    <location>
        <begin position="23"/>
        <end position="868"/>
    </location>
</feature>
<gene>
    <name evidence="3" type="ORF">FGF68_09725</name>
</gene>
<evidence type="ECO:0000259" key="2">
    <source>
        <dbReference type="Pfam" id="PF19838"/>
    </source>
</evidence>
<keyword evidence="1" id="KW-0732">Signal</keyword>